<dbReference type="GO" id="GO:0005743">
    <property type="term" value="C:mitochondrial inner membrane"/>
    <property type="evidence" value="ECO:0007669"/>
    <property type="project" value="TreeGrafter"/>
</dbReference>
<dbReference type="PANTHER" id="PTHR13966:SF17">
    <property type="entry name" value="ENDONUCLEASE-RELATED"/>
    <property type="match status" value="1"/>
</dbReference>
<gene>
    <name evidence="7" type="ORF">MNOR_LOCUS25609</name>
</gene>
<name>A0AAV2RNC3_MEGNR</name>
<evidence type="ECO:0000256" key="1">
    <source>
        <dbReference type="ARBA" id="ARBA00010052"/>
    </source>
</evidence>
<dbReference type="InterPro" id="IPR044929">
    <property type="entry name" value="DNA/RNA_non-sp_Endonuclease_sf"/>
</dbReference>
<evidence type="ECO:0000256" key="4">
    <source>
        <dbReference type="PIRSR" id="PIRSR640255-1"/>
    </source>
</evidence>
<keyword evidence="8" id="KW-1185">Reference proteome</keyword>
<dbReference type="GO" id="GO:0004521">
    <property type="term" value="F:RNA endonuclease activity"/>
    <property type="evidence" value="ECO:0007669"/>
    <property type="project" value="TreeGrafter"/>
</dbReference>
<organism evidence="7 8">
    <name type="scientific">Meganyctiphanes norvegica</name>
    <name type="common">Northern krill</name>
    <name type="synonym">Thysanopoda norvegica</name>
    <dbReference type="NCBI Taxonomy" id="48144"/>
    <lineage>
        <taxon>Eukaryota</taxon>
        <taxon>Metazoa</taxon>
        <taxon>Ecdysozoa</taxon>
        <taxon>Arthropoda</taxon>
        <taxon>Crustacea</taxon>
        <taxon>Multicrustacea</taxon>
        <taxon>Malacostraca</taxon>
        <taxon>Eumalacostraca</taxon>
        <taxon>Eucarida</taxon>
        <taxon>Euphausiacea</taxon>
        <taxon>Euphausiidae</taxon>
        <taxon>Meganyctiphanes</taxon>
    </lineage>
</organism>
<dbReference type="InterPro" id="IPR001604">
    <property type="entry name" value="Endo_G_ENPP1-like_dom"/>
</dbReference>
<dbReference type="GO" id="GO:0046872">
    <property type="term" value="F:metal ion binding"/>
    <property type="evidence" value="ECO:0007669"/>
    <property type="project" value="UniProtKB-KW"/>
</dbReference>
<dbReference type="PANTHER" id="PTHR13966">
    <property type="entry name" value="ENDONUCLEASE RELATED"/>
    <property type="match status" value="1"/>
</dbReference>
<keyword evidence="3" id="KW-0378">Hydrolase</keyword>
<dbReference type="Proteomes" id="UP001497623">
    <property type="component" value="Unassembled WGS sequence"/>
</dbReference>
<proteinExistence type="inferred from homology"/>
<dbReference type="GO" id="GO:0005634">
    <property type="term" value="C:nucleus"/>
    <property type="evidence" value="ECO:0007669"/>
    <property type="project" value="TreeGrafter"/>
</dbReference>
<evidence type="ECO:0000259" key="6">
    <source>
        <dbReference type="SMART" id="SM00892"/>
    </source>
</evidence>
<evidence type="ECO:0000313" key="8">
    <source>
        <dbReference type="Proteomes" id="UP001497623"/>
    </source>
</evidence>
<reference evidence="7 8" key="1">
    <citation type="submission" date="2024-05" db="EMBL/GenBank/DDBJ databases">
        <authorList>
            <person name="Wallberg A."/>
        </authorList>
    </citation>
    <scope>NUCLEOTIDE SEQUENCE [LARGE SCALE GENOMIC DNA]</scope>
</reference>
<dbReference type="InterPro" id="IPR044925">
    <property type="entry name" value="His-Me_finger_sf"/>
</dbReference>
<dbReference type="InterPro" id="IPR040255">
    <property type="entry name" value="Non-specific_endonuclease"/>
</dbReference>
<dbReference type="GO" id="GO:0000014">
    <property type="term" value="F:single-stranded DNA endodeoxyribonuclease activity"/>
    <property type="evidence" value="ECO:0007669"/>
    <property type="project" value="TreeGrafter"/>
</dbReference>
<evidence type="ECO:0000256" key="2">
    <source>
        <dbReference type="ARBA" id="ARBA00022722"/>
    </source>
</evidence>
<evidence type="ECO:0000256" key="5">
    <source>
        <dbReference type="PIRSR" id="PIRSR640255-2"/>
    </source>
</evidence>
<keyword evidence="2" id="KW-0540">Nuclease</keyword>
<dbReference type="SUPFAM" id="SSF54060">
    <property type="entry name" value="His-Me finger endonucleases"/>
    <property type="match status" value="1"/>
</dbReference>
<comment type="caution">
    <text evidence="7">The sequence shown here is derived from an EMBL/GenBank/DDBJ whole genome shotgun (WGS) entry which is preliminary data.</text>
</comment>
<dbReference type="GO" id="GO:0003676">
    <property type="term" value="F:nucleic acid binding"/>
    <property type="evidence" value="ECO:0007669"/>
    <property type="project" value="InterPro"/>
</dbReference>
<feature type="binding site" evidence="5">
    <location>
        <position position="284"/>
    </location>
    <ligand>
        <name>Mg(2+)</name>
        <dbReference type="ChEBI" id="CHEBI:18420"/>
        <note>catalytic</note>
    </ligand>
</feature>
<protein>
    <recommendedName>
        <fullName evidence="6">DNA/RNA non-specific endonuclease/pyrophosphatase/phosphodiesterase domain-containing protein</fullName>
    </recommendedName>
</protein>
<comment type="similarity">
    <text evidence="1">Belongs to the DNA/RNA non-specific endonuclease family.</text>
</comment>
<dbReference type="EMBL" id="CAXKWB010024673">
    <property type="protein sequence ID" value="CAL4126453.1"/>
    <property type="molecule type" value="Genomic_DNA"/>
</dbReference>
<dbReference type="Pfam" id="PF01223">
    <property type="entry name" value="Endonuclease_NS"/>
    <property type="match status" value="1"/>
</dbReference>
<sequence>MGDLWYSIITLEAYIISTQGCRLWMCDAPENHALLVDSKGYGGNILYPDIVDESWSSESGNVDRAASSRTMCKSRDHSKAIDIPEGESMIAACPGPRNKLRNFEKSSFTLTCYNDQLMNNKMIIQWSELGCLRKLRPYTRSRRGKRCGDQKEGHIRTIGWKVEKLFIPQIDICFNEDIETTLYTRHFIHGRYIDAKAVDPKQRRPSFKRGKLFSVKVNSLYKKKNQKIILGKLLGEPDHLAEFGKKQNYLARGHLAPDADFVTEAEQNATFSYGNVVPQWQGFNNGNWKKLEGATRDLALKWQQTLIIWTGSHGVLHLPDDQGTNVPVYLGLLEKRKIVPVPELMWKVIHSSLENQSVVFIGLNNIHEPDDEAFNTLHSINFDDDISTGHTNLWNSLSAAWDFGVTTLRDSGALNRIPLWITGNEVTENSSLELCQDMFSEVQWMKWHKLNIAKKGKIICCSLYDAKKLIPTLHEIDDTIF</sequence>
<dbReference type="Gene3D" id="3.40.570.10">
    <property type="entry name" value="Extracellular Endonuclease, subunit A"/>
    <property type="match status" value="1"/>
</dbReference>
<evidence type="ECO:0000313" key="7">
    <source>
        <dbReference type="EMBL" id="CAL4126453.1"/>
    </source>
</evidence>
<feature type="domain" description="DNA/RNA non-specific endonuclease/pyrophosphatase/phosphodiesterase" evidence="6">
    <location>
        <begin position="166"/>
        <end position="400"/>
    </location>
</feature>
<evidence type="ECO:0000256" key="3">
    <source>
        <dbReference type="ARBA" id="ARBA00022759"/>
    </source>
</evidence>
<keyword evidence="3" id="KW-0255">Endonuclease</keyword>
<dbReference type="AlphaFoldDB" id="A0AAV2RNC3"/>
<dbReference type="GO" id="GO:0006309">
    <property type="term" value="P:apoptotic DNA fragmentation"/>
    <property type="evidence" value="ECO:0007669"/>
    <property type="project" value="TreeGrafter"/>
</dbReference>
<keyword evidence="5" id="KW-0479">Metal-binding</keyword>
<accession>A0AAV2RNC3</accession>
<dbReference type="SMART" id="SM00892">
    <property type="entry name" value="Endonuclease_NS"/>
    <property type="match status" value="1"/>
</dbReference>
<feature type="active site" description="Proton acceptor" evidence="4">
    <location>
        <position position="254"/>
    </location>
</feature>